<sequence>MRAAVLRAYRADLSIETLPDPSCEEDGVVLKTLACGVCRSDWHGWVGEHPRVKPGQIPGHEYCGEVVEAGPRSGWKVGDRLIAPFILACGSCPACQSGQSNTCFDQRLPGFIEPGAFAEYIAVPRSAQNLTRLPESLSPVMAAGLGCRVTTAWHALTGRAAVQAGEWLAVHGTGGIGLSCLLLGQALGARVIVVDVVQEKLDHALSLGAEAAVNARDGDVAAKIREITGGLGAHVSIEALGLEVTTNGSIDCLRPLGRHVQVGMPVGHTATMQINMNTVYMKNLALYGTRGMPAWRYPSLLGLIEAGRVDIRPLIAREIGLSAASAELRAFDGPTPPGVAVISDFLS</sequence>
<keyword evidence="3" id="KW-0560">Oxidoreductase</keyword>
<evidence type="ECO:0000256" key="2">
    <source>
        <dbReference type="ARBA" id="ARBA00022833"/>
    </source>
</evidence>
<dbReference type="InterPro" id="IPR020843">
    <property type="entry name" value="ER"/>
</dbReference>
<dbReference type="InterPro" id="IPR013154">
    <property type="entry name" value="ADH-like_N"/>
</dbReference>
<dbReference type="InterPro" id="IPR011032">
    <property type="entry name" value="GroES-like_sf"/>
</dbReference>
<evidence type="ECO:0000256" key="4">
    <source>
        <dbReference type="RuleBase" id="RU361277"/>
    </source>
</evidence>
<dbReference type="RefSeq" id="WP_124963830.1">
    <property type="nucleotide sequence ID" value="NZ_RRAZ01000005.1"/>
</dbReference>
<dbReference type="InterPro" id="IPR013149">
    <property type="entry name" value="ADH-like_C"/>
</dbReference>
<evidence type="ECO:0000259" key="5">
    <source>
        <dbReference type="SMART" id="SM00829"/>
    </source>
</evidence>
<dbReference type="InterPro" id="IPR002328">
    <property type="entry name" value="ADH_Zn_CS"/>
</dbReference>
<proteinExistence type="inferred from homology"/>
<reference evidence="6 7" key="1">
    <citation type="submission" date="2018-11" db="EMBL/GenBank/DDBJ databases">
        <title>Gemmobacter sp. nov., YIM 102744-1 draft genome.</title>
        <authorList>
            <person name="Li G."/>
            <person name="Jiang Y."/>
        </authorList>
    </citation>
    <scope>NUCLEOTIDE SEQUENCE [LARGE SCALE GENOMIC DNA]</scope>
    <source>
        <strain evidence="6 7">YIM 102744-1</strain>
    </source>
</reference>
<dbReference type="InterPro" id="IPR036291">
    <property type="entry name" value="NAD(P)-bd_dom_sf"/>
</dbReference>
<evidence type="ECO:0000256" key="1">
    <source>
        <dbReference type="ARBA" id="ARBA00022723"/>
    </source>
</evidence>
<dbReference type="EMBL" id="RRAZ01000005">
    <property type="protein sequence ID" value="RRH76885.1"/>
    <property type="molecule type" value="Genomic_DNA"/>
</dbReference>
<keyword evidence="1 4" id="KW-0479">Metal-binding</keyword>
<dbReference type="SMART" id="SM00829">
    <property type="entry name" value="PKS_ER"/>
    <property type="match status" value="1"/>
</dbReference>
<evidence type="ECO:0000313" key="7">
    <source>
        <dbReference type="Proteomes" id="UP000282125"/>
    </source>
</evidence>
<organism evidence="6 7">
    <name type="scientific">Falsigemmobacter faecalis</name>
    <dbReference type="NCBI Taxonomy" id="2488730"/>
    <lineage>
        <taxon>Bacteria</taxon>
        <taxon>Pseudomonadati</taxon>
        <taxon>Pseudomonadota</taxon>
        <taxon>Alphaproteobacteria</taxon>
        <taxon>Rhodobacterales</taxon>
        <taxon>Paracoccaceae</taxon>
        <taxon>Falsigemmobacter</taxon>
    </lineage>
</organism>
<keyword evidence="7" id="KW-1185">Reference proteome</keyword>
<accession>A0A3P3DRR3</accession>
<dbReference type="Pfam" id="PF00107">
    <property type="entry name" value="ADH_zinc_N"/>
    <property type="match status" value="1"/>
</dbReference>
<keyword evidence="2 4" id="KW-0862">Zinc</keyword>
<gene>
    <name evidence="6" type="ORF">EG244_04560</name>
</gene>
<dbReference type="Proteomes" id="UP000282125">
    <property type="component" value="Unassembled WGS sequence"/>
</dbReference>
<comment type="caution">
    <text evidence="6">The sequence shown here is derived from an EMBL/GenBank/DDBJ whole genome shotgun (WGS) entry which is preliminary data.</text>
</comment>
<dbReference type="PROSITE" id="PS00059">
    <property type="entry name" value="ADH_ZINC"/>
    <property type="match status" value="1"/>
</dbReference>
<feature type="domain" description="Enoyl reductase (ER)" evidence="5">
    <location>
        <begin position="10"/>
        <end position="342"/>
    </location>
</feature>
<dbReference type="AlphaFoldDB" id="A0A3P3DRR3"/>
<comment type="cofactor">
    <cofactor evidence="4">
        <name>Zn(2+)</name>
        <dbReference type="ChEBI" id="CHEBI:29105"/>
    </cofactor>
</comment>
<dbReference type="SUPFAM" id="SSF50129">
    <property type="entry name" value="GroES-like"/>
    <property type="match status" value="1"/>
</dbReference>
<dbReference type="InterPro" id="IPR050129">
    <property type="entry name" value="Zn_alcohol_dh"/>
</dbReference>
<dbReference type="OrthoDB" id="5295340at2"/>
<comment type="similarity">
    <text evidence="4">Belongs to the zinc-containing alcohol dehydrogenase family.</text>
</comment>
<dbReference type="GO" id="GO:0008270">
    <property type="term" value="F:zinc ion binding"/>
    <property type="evidence" value="ECO:0007669"/>
    <property type="project" value="InterPro"/>
</dbReference>
<dbReference type="Pfam" id="PF08240">
    <property type="entry name" value="ADH_N"/>
    <property type="match status" value="1"/>
</dbReference>
<name>A0A3P3DRR3_9RHOB</name>
<dbReference type="SUPFAM" id="SSF51735">
    <property type="entry name" value="NAD(P)-binding Rossmann-fold domains"/>
    <property type="match status" value="1"/>
</dbReference>
<dbReference type="PANTHER" id="PTHR43401:SF5">
    <property type="entry name" value="ALCOHOL DEHYDROGENASE-RELATED"/>
    <property type="match status" value="1"/>
</dbReference>
<protein>
    <submittedName>
        <fullName evidence="6">Alcohol dehydrogenase</fullName>
    </submittedName>
</protein>
<dbReference type="PANTHER" id="PTHR43401">
    <property type="entry name" value="L-THREONINE 3-DEHYDROGENASE"/>
    <property type="match status" value="1"/>
</dbReference>
<evidence type="ECO:0000256" key="3">
    <source>
        <dbReference type="ARBA" id="ARBA00023002"/>
    </source>
</evidence>
<evidence type="ECO:0000313" key="6">
    <source>
        <dbReference type="EMBL" id="RRH76885.1"/>
    </source>
</evidence>
<dbReference type="Gene3D" id="3.90.180.10">
    <property type="entry name" value="Medium-chain alcohol dehydrogenases, catalytic domain"/>
    <property type="match status" value="1"/>
</dbReference>
<dbReference type="GO" id="GO:0016616">
    <property type="term" value="F:oxidoreductase activity, acting on the CH-OH group of donors, NAD or NADP as acceptor"/>
    <property type="evidence" value="ECO:0007669"/>
    <property type="project" value="UniProtKB-ARBA"/>
</dbReference>
<dbReference type="CDD" id="cd08260">
    <property type="entry name" value="Zn_ADH6"/>
    <property type="match status" value="1"/>
</dbReference>